<feature type="compositionally biased region" description="Polar residues" evidence="1">
    <location>
        <begin position="134"/>
        <end position="152"/>
    </location>
</feature>
<dbReference type="Proteomes" id="UP001190700">
    <property type="component" value="Unassembled WGS sequence"/>
</dbReference>
<dbReference type="EMBL" id="LGRX02028396">
    <property type="protein sequence ID" value="KAK3248114.1"/>
    <property type="molecule type" value="Genomic_DNA"/>
</dbReference>
<feature type="region of interest" description="Disordered" evidence="1">
    <location>
        <begin position="134"/>
        <end position="161"/>
    </location>
</feature>
<evidence type="ECO:0000313" key="2">
    <source>
        <dbReference type="EMBL" id="KAK3248114.1"/>
    </source>
</evidence>
<organism evidence="2 3">
    <name type="scientific">Cymbomonas tetramitiformis</name>
    <dbReference type="NCBI Taxonomy" id="36881"/>
    <lineage>
        <taxon>Eukaryota</taxon>
        <taxon>Viridiplantae</taxon>
        <taxon>Chlorophyta</taxon>
        <taxon>Pyramimonadophyceae</taxon>
        <taxon>Pyramimonadales</taxon>
        <taxon>Pyramimonadaceae</taxon>
        <taxon>Cymbomonas</taxon>
    </lineage>
</organism>
<evidence type="ECO:0000313" key="3">
    <source>
        <dbReference type="Proteomes" id="UP001190700"/>
    </source>
</evidence>
<gene>
    <name evidence="2" type="ORF">CYMTET_42408</name>
</gene>
<dbReference type="AlphaFoldDB" id="A0AAE0C588"/>
<accession>A0AAE0C588</accession>
<proteinExistence type="predicted"/>
<reference evidence="2 3" key="1">
    <citation type="journal article" date="2015" name="Genome Biol. Evol.">
        <title>Comparative Genomics of a Bacterivorous Green Alga Reveals Evolutionary Causalities and Consequences of Phago-Mixotrophic Mode of Nutrition.</title>
        <authorList>
            <person name="Burns J.A."/>
            <person name="Paasch A."/>
            <person name="Narechania A."/>
            <person name="Kim E."/>
        </authorList>
    </citation>
    <scope>NUCLEOTIDE SEQUENCE [LARGE SCALE GENOMIC DNA]</scope>
    <source>
        <strain evidence="2 3">PLY_AMNH</strain>
    </source>
</reference>
<name>A0AAE0C588_9CHLO</name>
<sequence length="182" mass="20063">MPGFDIQAYVDSVLQRSLQKETKGVSKWLKANRLRSELLDWCLTPGKTMPEMPKPMRQAAAAFGLPGANTREPETAQSMYSLTTLIERELAGGTRDSSLPDNHVAMFVHQQIRAAVPEFEKDDAHESELRQFIKTQSKKASLSGAPRQTTSKPAVHADSNAKCPKCHGSHNYAKGLQVSLCV</sequence>
<evidence type="ECO:0000256" key="1">
    <source>
        <dbReference type="SAM" id="MobiDB-lite"/>
    </source>
</evidence>
<keyword evidence="3" id="KW-1185">Reference proteome</keyword>
<protein>
    <submittedName>
        <fullName evidence="2">Uncharacterized protein</fullName>
    </submittedName>
</protein>
<comment type="caution">
    <text evidence="2">The sequence shown here is derived from an EMBL/GenBank/DDBJ whole genome shotgun (WGS) entry which is preliminary data.</text>
</comment>